<name>E6LE75_ENTI1</name>
<dbReference type="OrthoDB" id="9792137at2"/>
<dbReference type="PANTHER" id="PTHR30143:SF0">
    <property type="entry name" value="2-KETO-4-PENTENOATE HYDRATASE"/>
    <property type="match status" value="1"/>
</dbReference>
<dbReference type="STRING" id="888064.HMPREF9088_0665"/>
<dbReference type="InterPro" id="IPR036663">
    <property type="entry name" value="Fumarylacetoacetase_C_sf"/>
</dbReference>
<dbReference type="PANTHER" id="PTHR30143">
    <property type="entry name" value="ACID HYDRATASE"/>
    <property type="match status" value="1"/>
</dbReference>
<dbReference type="Gene3D" id="3.90.850.10">
    <property type="entry name" value="Fumarylacetoacetase-like, C-terminal domain"/>
    <property type="match status" value="1"/>
</dbReference>
<proteinExistence type="predicted"/>
<evidence type="ECO:0000313" key="2">
    <source>
        <dbReference type="Proteomes" id="UP000010296"/>
    </source>
</evidence>
<keyword evidence="2" id="KW-1185">Reference proteome</keyword>
<dbReference type="eggNOG" id="COG3971">
    <property type="taxonomic scope" value="Bacteria"/>
</dbReference>
<evidence type="ECO:0000313" key="1">
    <source>
        <dbReference type="EMBL" id="EFU74489.1"/>
    </source>
</evidence>
<dbReference type="RefSeq" id="WP_007207686.1">
    <property type="nucleotide sequence ID" value="NZ_GL622241.1"/>
</dbReference>
<dbReference type="PATRIC" id="fig|888064.11.peg.1318"/>
<dbReference type="InterPro" id="IPR050772">
    <property type="entry name" value="Hydratase-Decarb/MhpD_sf"/>
</dbReference>
<comment type="caution">
    <text evidence="1">The sequence shown here is derived from an EMBL/GenBank/DDBJ whole genome shotgun (WGS) entry which is preliminary data.</text>
</comment>
<dbReference type="GO" id="GO:0005737">
    <property type="term" value="C:cytoplasm"/>
    <property type="evidence" value="ECO:0007669"/>
    <property type="project" value="TreeGrafter"/>
</dbReference>
<dbReference type="AlphaFoldDB" id="E6LE75"/>
<accession>E6LE75</accession>
<dbReference type="Proteomes" id="UP000010296">
    <property type="component" value="Unassembled WGS sequence"/>
</dbReference>
<dbReference type="GO" id="GO:0008684">
    <property type="term" value="F:2-oxopent-4-enoate hydratase activity"/>
    <property type="evidence" value="ECO:0007669"/>
    <property type="project" value="TreeGrafter"/>
</dbReference>
<protein>
    <submittedName>
        <fullName evidence="1">Hydratase/decarboxylase</fullName>
    </submittedName>
</protein>
<reference evidence="1 2" key="1">
    <citation type="submission" date="2010-12" db="EMBL/GenBank/DDBJ databases">
        <authorList>
            <person name="Muzny D."/>
            <person name="Qin X."/>
            <person name="Deng J."/>
            <person name="Jiang H."/>
            <person name="Liu Y."/>
            <person name="Qu J."/>
            <person name="Song X.-Z."/>
            <person name="Zhang L."/>
            <person name="Thornton R."/>
            <person name="Coyle M."/>
            <person name="Francisco L."/>
            <person name="Jackson L."/>
            <person name="Javaid M."/>
            <person name="Korchina V."/>
            <person name="Kovar C."/>
            <person name="Mata R."/>
            <person name="Mathew T."/>
            <person name="Ngo R."/>
            <person name="Nguyen L."/>
            <person name="Nguyen N."/>
            <person name="Okwuonu G."/>
            <person name="Ongeri F."/>
            <person name="Pham C."/>
            <person name="Simmons D."/>
            <person name="Wilczek-Boney K."/>
            <person name="Hale W."/>
            <person name="Jakkamsetti A."/>
            <person name="Pham P."/>
            <person name="Ruth R."/>
            <person name="San Lucas F."/>
            <person name="Warren J."/>
            <person name="Zhang J."/>
            <person name="Zhao Z."/>
            <person name="Zhou C."/>
            <person name="Zhu D."/>
            <person name="Lee S."/>
            <person name="Bess C."/>
            <person name="Blankenburg K."/>
            <person name="Forbes L."/>
            <person name="Fu Q."/>
            <person name="Gubbala S."/>
            <person name="Hirani K."/>
            <person name="Jayaseelan J.C."/>
            <person name="Lara F."/>
            <person name="Munidasa M."/>
            <person name="Palculict T."/>
            <person name="Patil S."/>
            <person name="Pu L.-L."/>
            <person name="Saada N."/>
            <person name="Tang L."/>
            <person name="Weissenberger G."/>
            <person name="Zhu Y."/>
            <person name="Hemphill L."/>
            <person name="Shang Y."/>
            <person name="Youmans B."/>
            <person name="Ayvaz T."/>
            <person name="Ross M."/>
            <person name="Santibanez J."/>
            <person name="Aqrawi P."/>
            <person name="Gross S."/>
            <person name="Joshi V."/>
            <person name="Fowler G."/>
            <person name="Nazareth L."/>
            <person name="Reid J."/>
            <person name="Worley K."/>
            <person name="Petrosino J."/>
            <person name="Highlander S."/>
            <person name="Gibbs R."/>
        </authorList>
    </citation>
    <scope>NUCLEOTIDE SEQUENCE [LARGE SCALE GENOMIC DNA]</scope>
    <source>
        <strain evidence="2">DSM 15952 / CCUG 50447 / LMG 22039 / TP 1.5</strain>
    </source>
</reference>
<sequence length="260" mass="28018">MTLSTEQHALAEALLDAYKKGHSLPISEAELTVGKLEDAYAIQALISGQKDTPVAGYKVSLTSEKTQKLFDSNEPLYGAEEQAQILTSPATVNLTDFLEPLVEIELVFTATSTLSETDTLPELCEKLTVAPGIELPDSRFADWFPDLNKYLVVSDGAVGGNIVLGASQPVSAISFDELGQIEGTLFVDDEQVAQGLSSEVLSNPLISVQWLIKKLAQSNQQITEGMHISSGTFIFPVPLRKGTFKAVYSHGIGEVVVYAK</sequence>
<organism evidence="1 2">
    <name type="scientific">Enterococcus italicus (strain DSM 15952 / CCUG 50447 / LMG 22039 / TP 1.5)</name>
    <dbReference type="NCBI Taxonomy" id="888064"/>
    <lineage>
        <taxon>Bacteria</taxon>
        <taxon>Bacillati</taxon>
        <taxon>Bacillota</taxon>
        <taxon>Bacilli</taxon>
        <taxon>Lactobacillales</taxon>
        <taxon>Enterococcaceae</taxon>
        <taxon>Enterococcus</taxon>
    </lineage>
</organism>
<gene>
    <name evidence="1" type="ORF">HMPREF9088_0665</name>
</gene>
<dbReference type="HOGENOM" id="CLU_060136_4_0_9"/>
<dbReference type="EMBL" id="AEPV01000025">
    <property type="protein sequence ID" value="EFU74489.1"/>
    <property type="molecule type" value="Genomic_DNA"/>
</dbReference>
<dbReference type="SUPFAM" id="SSF56529">
    <property type="entry name" value="FAH"/>
    <property type="match status" value="1"/>
</dbReference>